<dbReference type="PRINTS" id="PR00080">
    <property type="entry name" value="SDRFAMILY"/>
</dbReference>
<comment type="similarity">
    <text evidence="1">Belongs to the short-chain dehydrogenases/reductases (SDR) family.</text>
</comment>
<gene>
    <name evidence="3" type="ORF">OPHB3_2110</name>
</gene>
<dbReference type="PRINTS" id="PR00081">
    <property type="entry name" value="GDHRDH"/>
</dbReference>
<dbReference type="EMBL" id="BBXV01000024">
    <property type="protein sequence ID" value="GAQ18171.1"/>
    <property type="molecule type" value="Genomic_DNA"/>
</dbReference>
<dbReference type="InterPro" id="IPR020904">
    <property type="entry name" value="Sc_DH/Rdtase_CS"/>
</dbReference>
<evidence type="ECO:0000256" key="2">
    <source>
        <dbReference type="ARBA" id="ARBA00023002"/>
    </source>
</evidence>
<protein>
    <submittedName>
        <fullName evidence="3">Levodione reductase</fullName>
    </submittedName>
</protein>
<keyword evidence="2" id="KW-0560">Oxidoreductase</keyword>
<dbReference type="AlphaFoldDB" id="A0A0U9H6Z7"/>
<sequence length="256" mass="27173">MPRLEGKAAVITGGAGGIGKKTAETFLKEGAKVLLVDMNQEALDEVKSDLDQFGEVATVKANVTNEEEVRGYVNKAKEEFGSIDIFFNNAGIEGEVAPIAEQKLEDYQKVMAVNGEGVFLGLKHVLPVMSEQESGSIINTSSVAGLGGFPGLAPYVASKHAIVGLTKSAAVEIADKGVRVNSIHPSPVNTRMMRSIEKGQNPDDPSSSKEEQTKSIPLARYGEAEDIANLVLFLASDESKFITGSEYRVDGGLTAN</sequence>
<organism evidence="3 4">
    <name type="scientific">Oceanobacillus picturae</name>
    <dbReference type="NCBI Taxonomy" id="171693"/>
    <lineage>
        <taxon>Bacteria</taxon>
        <taxon>Bacillati</taxon>
        <taxon>Bacillota</taxon>
        <taxon>Bacilli</taxon>
        <taxon>Bacillales</taxon>
        <taxon>Bacillaceae</taxon>
        <taxon>Oceanobacillus</taxon>
    </lineage>
</organism>
<dbReference type="Proteomes" id="UP000052946">
    <property type="component" value="Unassembled WGS sequence"/>
</dbReference>
<dbReference type="GO" id="GO:0008206">
    <property type="term" value="P:bile acid metabolic process"/>
    <property type="evidence" value="ECO:0007669"/>
    <property type="project" value="UniProtKB-ARBA"/>
</dbReference>
<dbReference type="InterPro" id="IPR002347">
    <property type="entry name" value="SDR_fam"/>
</dbReference>
<dbReference type="PANTHER" id="PTHR24321">
    <property type="entry name" value="DEHYDROGENASES, SHORT CHAIN"/>
    <property type="match status" value="1"/>
</dbReference>
<dbReference type="PROSITE" id="PS00061">
    <property type="entry name" value="ADH_SHORT"/>
    <property type="match status" value="1"/>
</dbReference>
<proteinExistence type="inferred from homology"/>
<evidence type="ECO:0000313" key="3">
    <source>
        <dbReference type="EMBL" id="GAQ18171.1"/>
    </source>
</evidence>
<reference evidence="3 4" key="2">
    <citation type="journal article" date="2016" name="Genome Announc.">
        <title>Draft Genome Sequence of Oceanobacillus picturae Heshi-B3, Isolated from Fermented Rice Bran in a Traditional Japanese Seafood Dish.</title>
        <authorList>
            <person name="Akuzawa S."/>
            <person name="Nagaoka J."/>
            <person name="Kanekatsu M."/>
            <person name="Kanesaki Y."/>
            <person name="Suzuki T."/>
        </authorList>
    </citation>
    <scope>NUCLEOTIDE SEQUENCE [LARGE SCALE GENOMIC DNA]</scope>
    <source>
        <strain evidence="3 4">Heshi-B3</strain>
    </source>
</reference>
<dbReference type="Pfam" id="PF13561">
    <property type="entry name" value="adh_short_C2"/>
    <property type="match status" value="1"/>
</dbReference>
<dbReference type="CDD" id="cd05233">
    <property type="entry name" value="SDR_c"/>
    <property type="match status" value="1"/>
</dbReference>
<dbReference type="InterPro" id="IPR036291">
    <property type="entry name" value="NAD(P)-bd_dom_sf"/>
</dbReference>
<dbReference type="GO" id="GO:0016491">
    <property type="term" value="F:oxidoreductase activity"/>
    <property type="evidence" value="ECO:0007669"/>
    <property type="project" value="UniProtKB-KW"/>
</dbReference>
<dbReference type="FunFam" id="3.40.50.720:FF:000084">
    <property type="entry name" value="Short-chain dehydrogenase reductase"/>
    <property type="match status" value="1"/>
</dbReference>
<reference evidence="4" key="1">
    <citation type="submission" date="2015-07" db="EMBL/GenBank/DDBJ databases">
        <title>Draft Genome Sequence of Oceanobacillus picturae Heshi-B3 that Was Isolated from Fermented Rice Bran with Aging Salted Mackerel, Which Was Named Heshiko as Traditional Fermented Seafood in Japan.</title>
        <authorList>
            <person name="Akuzawa S."/>
            <person name="Nakagawa J."/>
            <person name="Kanekatsu T."/>
            <person name="Kanesaki Y."/>
            <person name="Suzuki T."/>
        </authorList>
    </citation>
    <scope>NUCLEOTIDE SEQUENCE [LARGE SCALE GENOMIC DNA]</scope>
    <source>
        <strain evidence="4">Heshi-B3</strain>
    </source>
</reference>
<comment type="caution">
    <text evidence="3">The sequence shown here is derived from an EMBL/GenBank/DDBJ whole genome shotgun (WGS) entry which is preliminary data.</text>
</comment>
<dbReference type="Gene3D" id="3.40.50.720">
    <property type="entry name" value="NAD(P)-binding Rossmann-like Domain"/>
    <property type="match status" value="1"/>
</dbReference>
<accession>A0A0U9H6Z7</accession>
<dbReference type="NCBIfam" id="NF005559">
    <property type="entry name" value="PRK07231.1"/>
    <property type="match status" value="1"/>
</dbReference>
<evidence type="ECO:0000256" key="1">
    <source>
        <dbReference type="ARBA" id="ARBA00006484"/>
    </source>
</evidence>
<dbReference type="PANTHER" id="PTHR24321:SF8">
    <property type="entry name" value="ESTRADIOL 17-BETA-DEHYDROGENASE 8-RELATED"/>
    <property type="match status" value="1"/>
</dbReference>
<evidence type="ECO:0000313" key="4">
    <source>
        <dbReference type="Proteomes" id="UP000052946"/>
    </source>
</evidence>
<dbReference type="SUPFAM" id="SSF51735">
    <property type="entry name" value="NAD(P)-binding Rossmann-fold domains"/>
    <property type="match status" value="1"/>
</dbReference>
<dbReference type="RefSeq" id="WP_058950278.1">
    <property type="nucleotide sequence ID" value="NZ_BBXV01000024.1"/>
</dbReference>
<dbReference type="OrthoDB" id="306388at2"/>
<name>A0A0U9H6Z7_9BACI</name>